<dbReference type="Proteomes" id="UP000192796">
    <property type="component" value="Unassembled WGS sequence"/>
</dbReference>
<comment type="caution">
    <text evidence="2">The sequence shown here is derived from an EMBL/GenBank/DDBJ whole genome shotgun (WGS) entry which is preliminary data.</text>
</comment>
<reference evidence="2 3" key="1">
    <citation type="submission" date="2016-03" db="EMBL/GenBank/DDBJ databases">
        <title>Niastella vici sp. nov., isolated from farmland soil.</title>
        <authorList>
            <person name="Chen L."/>
            <person name="Wang D."/>
            <person name="Yang S."/>
            <person name="Wang G."/>
        </authorList>
    </citation>
    <scope>NUCLEOTIDE SEQUENCE [LARGE SCALE GENOMIC DNA]</scope>
    <source>
        <strain evidence="2 3">DJ57</strain>
    </source>
</reference>
<protein>
    <recommendedName>
        <fullName evidence="4">Beta-lactamase-inhibitor-like PepSY-like domain-containing protein</fullName>
    </recommendedName>
</protein>
<organism evidence="2 3">
    <name type="scientific">Niastella vici</name>
    <dbReference type="NCBI Taxonomy" id="1703345"/>
    <lineage>
        <taxon>Bacteria</taxon>
        <taxon>Pseudomonadati</taxon>
        <taxon>Bacteroidota</taxon>
        <taxon>Chitinophagia</taxon>
        <taxon>Chitinophagales</taxon>
        <taxon>Chitinophagaceae</taxon>
        <taxon>Niastella</taxon>
    </lineage>
</organism>
<proteinExistence type="predicted"/>
<evidence type="ECO:0008006" key="4">
    <source>
        <dbReference type="Google" id="ProtNLM"/>
    </source>
</evidence>
<sequence length="160" mass="18927">MKILLFVCSFLLSAVTCCWCQQDDKIDWDYIRINHLSQGDHKTTIIKTFGKPAKIEKVQSMDDEWYAYHYKNSIIQVSPDGYLQGFEIYDTNFVLTYKSTKIKVGDSIAILKKMFPGSYKDYLKEKSGYFRLQFGDSDEYLFFIIKNNRIAHFKNWFDNT</sequence>
<dbReference type="EMBL" id="LVYD01000002">
    <property type="protein sequence ID" value="OQP66417.1"/>
    <property type="molecule type" value="Genomic_DNA"/>
</dbReference>
<keyword evidence="1" id="KW-0732">Signal</keyword>
<accession>A0A1V9G766</accession>
<dbReference type="OrthoDB" id="957735at2"/>
<dbReference type="STRING" id="1703345.A3860_13065"/>
<feature type="chain" id="PRO_5013365863" description="Beta-lactamase-inhibitor-like PepSY-like domain-containing protein" evidence="1">
    <location>
        <begin position="21"/>
        <end position="160"/>
    </location>
</feature>
<evidence type="ECO:0000313" key="2">
    <source>
        <dbReference type="EMBL" id="OQP66417.1"/>
    </source>
</evidence>
<dbReference type="AlphaFoldDB" id="A0A1V9G766"/>
<name>A0A1V9G766_9BACT</name>
<evidence type="ECO:0000256" key="1">
    <source>
        <dbReference type="SAM" id="SignalP"/>
    </source>
</evidence>
<keyword evidence="3" id="KW-1185">Reference proteome</keyword>
<gene>
    <name evidence="2" type="ORF">A3860_13065</name>
</gene>
<dbReference type="RefSeq" id="WP_081145358.1">
    <property type="nucleotide sequence ID" value="NZ_LVYD01000002.1"/>
</dbReference>
<feature type="signal peptide" evidence="1">
    <location>
        <begin position="1"/>
        <end position="20"/>
    </location>
</feature>
<evidence type="ECO:0000313" key="3">
    <source>
        <dbReference type="Proteomes" id="UP000192796"/>
    </source>
</evidence>